<keyword evidence="2" id="KW-1185">Reference proteome</keyword>
<name>A0A3S1C6T7_ELYCH</name>
<dbReference type="Proteomes" id="UP000271974">
    <property type="component" value="Unassembled WGS sequence"/>
</dbReference>
<gene>
    <name evidence="1" type="ORF">EGW08_007699</name>
</gene>
<protein>
    <submittedName>
        <fullName evidence="1">Uncharacterized protein</fullName>
    </submittedName>
</protein>
<sequence>MRTTLHIVLRHPPCPTFLPNGQSLLRPSPPDLSYLSAQWTKLTATLPTHPVLPFCPMDKAYCDPPHPTCPTFLPNGQSLLRPSPPDLSYLSAQWTKLTATLPTRPVVFSELRAPSLSPHDLRLSHGRLAMRLFLVTGHFDLDAPIFSHWLISGGLYKTDSVLEVSIRQTQFWRSLQDRLSSGGLYKTGSVLEVSTRQTQFWRSLQDRLSSGGLYKTGSVLEVSTRQAQFWRSLQDRLSSGVSTRQTRDKTSLT</sequence>
<comment type="caution">
    <text evidence="1">The sequence shown here is derived from an EMBL/GenBank/DDBJ whole genome shotgun (WGS) entry which is preliminary data.</text>
</comment>
<organism evidence="1 2">
    <name type="scientific">Elysia chlorotica</name>
    <name type="common">Eastern emerald elysia</name>
    <name type="synonym">Sea slug</name>
    <dbReference type="NCBI Taxonomy" id="188477"/>
    <lineage>
        <taxon>Eukaryota</taxon>
        <taxon>Metazoa</taxon>
        <taxon>Spiralia</taxon>
        <taxon>Lophotrochozoa</taxon>
        <taxon>Mollusca</taxon>
        <taxon>Gastropoda</taxon>
        <taxon>Heterobranchia</taxon>
        <taxon>Euthyneura</taxon>
        <taxon>Panpulmonata</taxon>
        <taxon>Sacoglossa</taxon>
        <taxon>Placobranchoidea</taxon>
        <taxon>Plakobranchidae</taxon>
        <taxon>Elysia</taxon>
    </lineage>
</organism>
<dbReference type="EMBL" id="RQTK01000202">
    <property type="protein sequence ID" value="RUS84530.1"/>
    <property type="molecule type" value="Genomic_DNA"/>
</dbReference>
<accession>A0A3S1C6T7</accession>
<reference evidence="1 2" key="1">
    <citation type="submission" date="2019-01" db="EMBL/GenBank/DDBJ databases">
        <title>A draft genome assembly of the solar-powered sea slug Elysia chlorotica.</title>
        <authorList>
            <person name="Cai H."/>
            <person name="Li Q."/>
            <person name="Fang X."/>
            <person name="Li J."/>
            <person name="Curtis N.E."/>
            <person name="Altenburger A."/>
            <person name="Shibata T."/>
            <person name="Feng M."/>
            <person name="Maeda T."/>
            <person name="Schwartz J.A."/>
            <person name="Shigenobu S."/>
            <person name="Lundholm N."/>
            <person name="Nishiyama T."/>
            <person name="Yang H."/>
            <person name="Hasebe M."/>
            <person name="Li S."/>
            <person name="Pierce S.K."/>
            <person name="Wang J."/>
        </authorList>
    </citation>
    <scope>NUCLEOTIDE SEQUENCE [LARGE SCALE GENOMIC DNA]</scope>
    <source>
        <strain evidence="1">EC2010</strain>
        <tissue evidence="1">Whole organism of an adult</tissue>
    </source>
</reference>
<proteinExistence type="predicted"/>
<evidence type="ECO:0000313" key="2">
    <source>
        <dbReference type="Proteomes" id="UP000271974"/>
    </source>
</evidence>
<evidence type="ECO:0000313" key="1">
    <source>
        <dbReference type="EMBL" id="RUS84530.1"/>
    </source>
</evidence>
<dbReference type="AlphaFoldDB" id="A0A3S1C6T7"/>